<gene>
    <name evidence="2" type="ORF">SAMN02745133_02169</name>
</gene>
<keyword evidence="1" id="KW-0812">Transmembrane</keyword>
<organism evidence="2 3">
    <name type="scientific">Desulforamulus putei DSM 12395</name>
    <dbReference type="NCBI Taxonomy" id="1121429"/>
    <lineage>
        <taxon>Bacteria</taxon>
        <taxon>Bacillati</taxon>
        <taxon>Bacillota</taxon>
        <taxon>Clostridia</taxon>
        <taxon>Eubacteriales</taxon>
        <taxon>Peptococcaceae</taxon>
        <taxon>Desulforamulus</taxon>
    </lineage>
</organism>
<evidence type="ECO:0000313" key="2">
    <source>
        <dbReference type="EMBL" id="SHF25266.1"/>
    </source>
</evidence>
<keyword evidence="3" id="KW-1185">Reference proteome</keyword>
<proteinExistence type="predicted"/>
<evidence type="ECO:0000313" key="3">
    <source>
        <dbReference type="Proteomes" id="UP000184148"/>
    </source>
</evidence>
<dbReference type="RefSeq" id="WP_073239411.1">
    <property type="nucleotide sequence ID" value="NZ_FQUY01000016.1"/>
</dbReference>
<dbReference type="AlphaFoldDB" id="A0A1M5A5J2"/>
<evidence type="ECO:0000256" key="1">
    <source>
        <dbReference type="SAM" id="Phobius"/>
    </source>
</evidence>
<feature type="transmembrane region" description="Helical" evidence="1">
    <location>
        <begin position="39"/>
        <end position="61"/>
    </location>
</feature>
<dbReference type="Proteomes" id="UP000184148">
    <property type="component" value="Unassembled WGS sequence"/>
</dbReference>
<accession>A0A1M5A5J2</accession>
<dbReference type="STRING" id="1121429.SAMN02745133_02169"/>
<sequence length="112" mass="12767">MEVATQKNTIDQPSSPDAKPMDLYSQEFLNLIMFKQLRLSLALFAVFVVILLGLPLVNFYLPSFANARIFGFTGSWLFLGVLFYPLTWAVAYIYVKLSLDLEHAIAKRAKKF</sequence>
<name>A0A1M5A5J2_9FIRM</name>
<protein>
    <submittedName>
        <fullName evidence="2">Uncharacterized protein</fullName>
    </submittedName>
</protein>
<keyword evidence="1" id="KW-0472">Membrane</keyword>
<reference evidence="3" key="1">
    <citation type="submission" date="2016-11" db="EMBL/GenBank/DDBJ databases">
        <authorList>
            <person name="Varghese N."/>
            <person name="Submissions S."/>
        </authorList>
    </citation>
    <scope>NUCLEOTIDE SEQUENCE [LARGE SCALE GENOMIC DNA]</scope>
    <source>
        <strain evidence="3">DSM 12395</strain>
    </source>
</reference>
<feature type="transmembrane region" description="Helical" evidence="1">
    <location>
        <begin position="73"/>
        <end position="95"/>
    </location>
</feature>
<dbReference type="EMBL" id="FQUY01000016">
    <property type="protein sequence ID" value="SHF25266.1"/>
    <property type="molecule type" value="Genomic_DNA"/>
</dbReference>
<keyword evidence="1" id="KW-1133">Transmembrane helix</keyword>